<dbReference type="EMBL" id="JADAQT010000107">
    <property type="protein sequence ID" value="MBE1878081.1"/>
    <property type="molecule type" value="Genomic_DNA"/>
</dbReference>
<gene>
    <name evidence="5" type="ORF">IHE71_20530</name>
</gene>
<comment type="caution">
    <text evidence="5">The sequence shown here is derived from an EMBL/GenBank/DDBJ whole genome shotgun (WGS) entry which is preliminary data.</text>
</comment>
<evidence type="ECO:0000259" key="3">
    <source>
        <dbReference type="Pfam" id="PF10091"/>
    </source>
</evidence>
<sequence length="548" mass="59746">MRRFRTTVATAAVAALTFTAVPASAGTDPARVPDRDGVPAPADPSGGMAPAADRAWSADPTRNPADAETPSAGDRRQLRTWAADTWRSFDALVVDETGLPDDNIGGDLDPGGRGGYTSPTNIGAYLWSTVVARDLGLIGRREARERMATTLDTVAGLERHEPSGMFYNWYDPATGTKLLEFPTSGDPIKPFLSSVDNGWLATGLLLTARAEPSLAGEADAVRERMDFGCYYDAAQNQIRGGFWDDDPQETAPVPGDYCGMGADVWYTGHHYGAFNTEPRIASYLGIAEGQIPAEHYFGTYRTFPDTCDWSWTETRPVGEWAEYLGVPVFEGALPYRGMRVVPTWGGSMFEALMVPLFVPEERWGPRSWGRNHPLYVRGQIEHGMREADYGYWGFSPSNDPAGGYREYGVDQLGLDGPGYTSDQERTSVDQPYEGCREGSPAPTEYGDGVVTPHASFLALRYAPRQAMANLRNIARDFDAYGPGGFYDAVAVRSGQVSQRYLALDQGMIMAALGNALADDAVRRYVAPGALEREVRPLMAMETFAVGRE</sequence>
<feature type="region of interest" description="Disordered" evidence="1">
    <location>
        <begin position="24"/>
        <end position="78"/>
    </location>
</feature>
<feature type="domain" description="Glycoamylase-like" evidence="3">
    <location>
        <begin position="335"/>
        <end position="516"/>
    </location>
</feature>
<evidence type="ECO:0000256" key="2">
    <source>
        <dbReference type="SAM" id="SignalP"/>
    </source>
</evidence>
<evidence type="ECO:0000313" key="6">
    <source>
        <dbReference type="Proteomes" id="UP000625527"/>
    </source>
</evidence>
<feature type="signal peptide" evidence="2">
    <location>
        <begin position="1"/>
        <end position="25"/>
    </location>
</feature>
<protein>
    <submittedName>
        <fullName evidence="5">DUF3131 domain-containing protein</fullName>
    </submittedName>
</protein>
<dbReference type="InterPro" id="IPR019282">
    <property type="entry name" value="Glycoamylase-like_cons_dom"/>
</dbReference>
<keyword evidence="2" id="KW-0732">Signal</keyword>
<dbReference type="InterPro" id="IPR021478">
    <property type="entry name" value="DUF3131"/>
</dbReference>
<accession>A0ABR9N486</accession>
<evidence type="ECO:0000256" key="1">
    <source>
        <dbReference type="SAM" id="MobiDB-lite"/>
    </source>
</evidence>
<name>A0ABR9N486_9MICO</name>
<proteinExistence type="predicted"/>
<dbReference type="Pfam" id="PF10091">
    <property type="entry name" value="Glycoamylase"/>
    <property type="match status" value="1"/>
</dbReference>
<organism evidence="5 6">
    <name type="scientific">Myceligenerans pegani</name>
    <dbReference type="NCBI Taxonomy" id="2776917"/>
    <lineage>
        <taxon>Bacteria</taxon>
        <taxon>Bacillati</taxon>
        <taxon>Actinomycetota</taxon>
        <taxon>Actinomycetes</taxon>
        <taxon>Micrococcales</taxon>
        <taxon>Promicromonosporaceae</taxon>
        <taxon>Myceligenerans</taxon>
    </lineage>
</organism>
<dbReference type="RefSeq" id="WP_192864630.1">
    <property type="nucleotide sequence ID" value="NZ_JADAQT010000107.1"/>
</dbReference>
<feature type="domain" description="DUF3131" evidence="4">
    <location>
        <begin position="81"/>
        <end position="225"/>
    </location>
</feature>
<evidence type="ECO:0000313" key="5">
    <source>
        <dbReference type="EMBL" id="MBE1878081.1"/>
    </source>
</evidence>
<dbReference type="Pfam" id="PF11329">
    <property type="entry name" value="DUF3131"/>
    <property type="match status" value="1"/>
</dbReference>
<keyword evidence="6" id="KW-1185">Reference proteome</keyword>
<dbReference type="Gene3D" id="1.50.10.140">
    <property type="match status" value="1"/>
</dbReference>
<reference evidence="5 6" key="1">
    <citation type="submission" date="2020-10" db="EMBL/GenBank/DDBJ databases">
        <title>Myceligenerans pegani sp. nov., an endophytic actinomycete isolated from Peganum harmala L. in Xinjiang, China.</title>
        <authorList>
            <person name="Xin L."/>
        </authorList>
    </citation>
    <scope>NUCLEOTIDE SEQUENCE [LARGE SCALE GENOMIC DNA]</scope>
    <source>
        <strain evidence="5 6">TRM65318</strain>
    </source>
</reference>
<dbReference type="Proteomes" id="UP000625527">
    <property type="component" value="Unassembled WGS sequence"/>
</dbReference>
<feature type="chain" id="PRO_5047288904" evidence="2">
    <location>
        <begin position="26"/>
        <end position="548"/>
    </location>
</feature>
<evidence type="ECO:0000259" key="4">
    <source>
        <dbReference type="Pfam" id="PF11329"/>
    </source>
</evidence>
<feature type="region of interest" description="Disordered" evidence="1">
    <location>
        <begin position="422"/>
        <end position="447"/>
    </location>
</feature>